<dbReference type="Proteomes" id="UP000017836">
    <property type="component" value="Unassembled WGS sequence"/>
</dbReference>
<dbReference type="AlphaFoldDB" id="W1PY22"/>
<evidence type="ECO:0000313" key="1">
    <source>
        <dbReference type="EMBL" id="ERN12821.1"/>
    </source>
</evidence>
<dbReference type="EMBL" id="KI392602">
    <property type="protein sequence ID" value="ERN12821.1"/>
    <property type="molecule type" value="Genomic_DNA"/>
</dbReference>
<gene>
    <name evidence="1" type="ORF">AMTR_s00180p00026970</name>
</gene>
<evidence type="ECO:0000313" key="2">
    <source>
        <dbReference type="Proteomes" id="UP000017836"/>
    </source>
</evidence>
<keyword evidence="2" id="KW-1185">Reference proteome</keyword>
<accession>W1PY22</accession>
<dbReference type="HOGENOM" id="CLU_2161848_0_0_1"/>
<dbReference type="Gramene" id="ERN12821">
    <property type="protein sequence ID" value="ERN12821"/>
    <property type="gene ID" value="AMTR_s00180p00026970"/>
</dbReference>
<organism evidence="1 2">
    <name type="scientific">Amborella trichopoda</name>
    <dbReference type="NCBI Taxonomy" id="13333"/>
    <lineage>
        <taxon>Eukaryota</taxon>
        <taxon>Viridiplantae</taxon>
        <taxon>Streptophyta</taxon>
        <taxon>Embryophyta</taxon>
        <taxon>Tracheophyta</taxon>
        <taxon>Spermatophyta</taxon>
        <taxon>Magnoliopsida</taxon>
        <taxon>Amborellales</taxon>
        <taxon>Amborellaceae</taxon>
        <taxon>Amborella</taxon>
    </lineage>
</organism>
<name>W1PY22_AMBTC</name>
<protein>
    <submittedName>
        <fullName evidence="1">Uncharacterized protein</fullName>
    </submittedName>
</protein>
<proteinExistence type="predicted"/>
<sequence length="111" mass="12155">MVTLDINKGLQKRIYYLILVYYLVSDSSAVRGALSLDMGVRSALSFEIGREMEDDNNCLIASQALIEARPNRNSDALTKGGSISFKTMVRDAENSSLGSHPLPRTPMMVAS</sequence>
<reference evidence="2" key="1">
    <citation type="journal article" date="2013" name="Science">
        <title>The Amborella genome and the evolution of flowering plants.</title>
        <authorList>
            <consortium name="Amborella Genome Project"/>
        </authorList>
    </citation>
    <scope>NUCLEOTIDE SEQUENCE [LARGE SCALE GENOMIC DNA]</scope>
</reference>